<evidence type="ECO:0000259" key="3">
    <source>
        <dbReference type="SMART" id="SM00906"/>
    </source>
</evidence>
<dbReference type="GO" id="GO:0008270">
    <property type="term" value="F:zinc ion binding"/>
    <property type="evidence" value="ECO:0007669"/>
    <property type="project" value="InterPro"/>
</dbReference>
<dbReference type="InterPro" id="IPR007219">
    <property type="entry name" value="XnlR_reg_dom"/>
</dbReference>
<dbReference type="Pfam" id="PF04082">
    <property type="entry name" value="Fungal_trans"/>
    <property type="match status" value="1"/>
</dbReference>
<dbReference type="PANTHER" id="PTHR46910:SF38">
    <property type="entry name" value="ZN(2)-C6 FUNGAL-TYPE DOMAIN-CONTAINING PROTEIN"/>
    <property type="match status" value="1"/>
</dbReference>
<keyword evidence="1" id="KW-0539">Nucleus</keyword>
<feature type="compositionally biased region" description="Basic and acidic residues" evidence="2">
    <location>
        <begin position="88"/>
        <end position="97"/>
    </location>
</feature>
<protein>
    <submittedName>
        <fullName evidence="4">Zn(2)-C6 fungal-type domain-containing protein</fullName>
    </submittedName>
</protein>
<dbReference type="AlphaFoldDB" id="A0A8H6YIG5"/>
<comment type="caution">
    <text evidence="4">The sequence shown here is derived from an EMBL/GenBank/DDBJ whole genome shotgun (WGS) entry which is preliminary data.</text>
</comment>
<organism evidence="4 5">
    <name type="scientific">Mycena venus</name>
    <dbReference type="NCBI Taxonomy" id="2733690"/>
    <lineage>
        <taxon>Eukaryota</taxon>
        <taxon>Fungi</taxon>
        <taxon>Dikarya</taxon>
        <taxon>Basidiomycota</taxon>
        <taxon>Agaricomycotina</taxon>
        <taxon>Agaricomycetes</taxon>
        <taxon>Agaricomycetidae</taxon>
        <taxon>Agaricales</taxon>
        <taxon>Marasmiineae</taxon>
        <taxon>Mycenaceae</taxon>
        <taxon>Mycena</taxon>
    </lineage>
</organism>
<dbReference type="GO" id="GO:0006351">
    <property type="term" value="P:DNA-templated transcription"/>
    <property type="evidence" value="ECO:0007669"/>
    <property type="project" value="InterPro"/>
</dbReference>
<evidence type="ECO:0000256" key="1">
    <source>
        <dbReference type="ARBA" id="ARBA00023242"/>
    </source>
</evidence>
<evidence type="ECO:0000256" key="2">
    <source>
        <dbReference type="SAM" id="MobiDB-lite"/>
    </source>
</evidence>
<gene>
    <name evidence="4" type="ORF">MVEN_00527800</name>
</gene>
<dbReference type="OrthoDB" id="4456959at2759"/>
<dbReference type="CDD" id="cd12148">
    <property type="entry name" value="fungal_TF_MHR"/>
    <property type="match status" value="1"/>
</dbReference>
<sequence length="795" mass="89267">MKDNVVLEASTPRGPPKAYVTGLEDRLEQLEEILKQIRPDKDFTAELGPSIPRGSWKEDGAQVPSPSRSRAKETPPATGLRLSTRLALDSHARRDGNDSDSSSDGLSSDSEQVTEGLKGGMQKLLALRPNAREGTDTEAIHIRFHGKSSLVSLVEMTRRYKELHISETAGGDAEQQEPNMPGAVPQNEGGHLKRPEFWLPQPWELQWEGFNVADDQLLVSVLDEFPPPSVAAQLIDLYFVHANSQLPLLHRPTFERQFRDQLHHRSIWFSCVCLGIFAVASRWCDDPLVLPRKCKRTSSGGLDWTCAGWHYHNIAMGIPFPCVMPAYVLTGLPGIHRVRQSLLYPASLEEIQTFTLLAMFIRGTVGFQYYFQNSSFNPLFKTNHSAGWIFISIGLRKAQDIGAHRKKMYGNRPNANDELWKRAFWCLVAYDRMGSAILGRPLMQTSFDLDLCLEVDDEFWEADPPFRQPPGTPCRLTYFNLWLRLSQIVTFTVRTIYAVHNPRALLGRIAKVRTDEVIAQLTLALQDWLRSVPEYLRWSKHIKDEEFSNQSASLYTTYYLAEMLMYRAFIPPVASPSAPVSPVPHISASFPALVFCINAARSSARIMEPQVARGWTNTPILIAVAQLSAAILTLGVWDAKAKQDQEFAEDVKPPIAHTIASLMDDIGIFIHALELAEPRWENVAHLLRVLKGALPKDGAGVMPAPSTSRAAGPRVTPPDPSLLHPHLHTFDEPHGADADHWSLPFHSSSVRHDPPNDGRRSSYMTPEMMSVCIRWRLGPLQKRMMSMATEFPHIM</sequence>
<evidence type="ECO:0000313" key="5">
    <source>
        <dbReference type="Proteomes" id="UP000620124"/>
    </source>
</evidence>
<dbReference type="Proteomes" id="UP000620124">
    <property type="component" value="Unassembled WGS sequence"/>
</dbReference>
<feature type="domain" description="Xylanolytic transcriptional activator regulatory" evidence="3">
    <location>
        <begin position="387"/>
        <end position="458"/>
    </location>
</feature>
<dbReference type="PANTHER" id="PTHR46910">
    <property type="entry name" value="TRANSCRIPTION FACTOR PDR1"/>
    <property type="match status" value="1"/>
</dbReference>
<accession>A0A8H6YIG5</accession>
<name>A0A8H6YIG5_9AGAR</name>
<dbReference type="EMBL" id="JACAZI010000004">
    <property type="protein sequence ID" value="KAF7361833.1"/>
    <property type="molecule type" value="Genomic_DNA"/>
</dbReference>
<evidence type="ECO:0000313" key="4">
    <source>
        <dbReference type="EMBL" id="KAF7361833.1"/>
    </source>
</evidence>
<reference evidence="4" key="1">
    <citation type="submission" date="2020-05" db="EMBL/GenBank/DDBJ databases">
        <title>Mycena genomes resolve the evolution of fungal bioluminescence.</title>
        <authorList>
            <person name="Tsai I.J."/>
        </authorList>
    </citation>
    <scope>NUCLEOTIDE SEQUENCE</scope>
    <source>
        <strain evidence="4">CCC161011</strain>
    </source>
</reference>
<dbReference type="InterPro" id="IPR050987">
    <property type="entry name" value="AtrR-like"/>
</dbReference>
<dbReference type="GO" id="GO:0003677">
    <property type="term" value="F:DNA binding"/>
    <property type="evidence" value="ECO:0007669"/>
    <property type="project" value="InterPro"/>
</dbReference>
<feature type="region of interest" description="Disordered" evidence="2">
    <location>
        <begin position="36"/>
        <end position="115"/>
    </location>
</feature>
<proteinExistence type="predicted"/>
<dbReference type="SMART" id="SM00906">
    <property type="entry name" value="Fungal_trans"/>
    <property type="match status" value="1"/>
</dbReference>
<keyword evidence="5" id="KW-1185">Reference proteome</keyword>
<dbReference type="GO" id="GO:0003700">
    <property type="term" value="F:DNA-binding transcription factor activity"/>
    <property type="evidence" value="ECO:0007669"/>
    <property type="project" value="InterPro"/>
</dbReference>
<feature type="compositionally biased region" description="Low complexity" evidence="2">
    <location>
        <begin position="99"/>
        <end position="110"/>
    </location>
</feature>
<feature type="region of interest" description="Disordered" evidence="2">
    <location>
        <begin position="1"/>
        <end position="20"/>
    </location>
</feature>
<feature type="region of interest" description="Disordered" evidence="2">
    <location>
        <begin position="168"/>
        <end position="191"/>
    </location>
</feature>
<feature type="region of interest" description="Disordered" evidence="2">
    <location>
        <begin position="698"/>
        <end position="729"/>
    </location>
</feature>